<dbReference type="CDD" id="cd00051">
    <property type="entry name" value="EFh"/>
    <property type="match status" value="1"/>
</dbReference>
<dbReference type="PANTHER" id="PTHR23048">
    <property type="entry name" value="MYOSIN LIGHT CHAIN 1, 3"/>
    <property type="match status" value="1"/>
</dbReference>
<evidence type="ECO:0000313" key="6">
    <source>
        <dbReference type="Proteomes" id="UP000318571"/>
    </source>
</evidence>
<dbReference type="PANTHER" id="PTHR23048:SF0">
    <property type="entry name" value="CALMODULIN LIKE 3"/>
    <property type="match status" value="1"/>
</dbReference>
<keyword evidence="1" id="KW-0677">Repeat</keyword>
<protein>
    <recommendedName>
        <fullName evidence="4">EF-hand domain-containing protein</fullName>
    </recommendedName>
</protein>
<keyword evidence="6" id="KW-1185">Reference proteome</keyword>
<organism evidence="5 6">
    <name type="scientific">Tigriopus californicus</name>
    <name type="common">Marine copepod</name>
    <dbReference type="NCBI Taxonomy" id="6832"/>
    <lineage>
        <taxon>Eukaryota</taxon>
        <taxon>Metazoa</taxon>
        <taxon>Ecdysozoa</taxon>
        <taxon>Arthropoda</taxon>
        <taxon>Crustacea</taxon>
        <taxon>Multicrustacea</taxon>
        <taxon>Hexanauplia</taxon>
        <taxon>Copepoda</taxon>
        <taxon>Harpacticoida</taxon>
        <taxon>Harpacticidae</taxon>
        <taxon>Tigriopus</taxon>
    </lineage>
</organism>
<dbReference type="AlphaFoldDB" id="A0A553PM71"/>
<proteinExistence type="predicted"/>
<reference evidence="5 6" key="1">
    <citation type="journal article" date="2018" name="Nat. Ecol. Evol.">
        <title>Genomic signatures of mitonuclear coevolution across populations of Tigriopus californicus.</title>
        <authorList>
            <person name="Barreto F.S."/>
            <person name="Watson E.T."/>
            <person name="Lima T.G."/>
            <person name="Willett C.S."/>
            <person name="Edmands S."/>
            <person name="Li W."/>
            <person name="Burton R.S."/>
        </authorList>
    </citation>
    <scope>NUCLEOTIDE SEQUENCE [LARGE SCALE GENOMIC DNA]</scope>
    <source>
        <strain evidence="5 6">San Diego</strain>
    </source>
</reference>
<evidence type="ECO:0000313" key="5">
    <source>
        <dbReference type="EMBL" id="TRY78775.1"/>
    </source>
</evidence>
<keyword evidence="2" id="KW-0106">Calcium</keyword>
<dbReference type="SUPFAM" id="SSF47473">
    <property type="entry name" value="EF-hand"/>
    <property type="match status" value="1"/>
</dbReference>
<evidence type="ECO:0000256" key="1">
    <source>
        <dbReference type="ARBA" id="ARBA00022737"/>
    </source>
</evidence>
<dbReference type="GO" id="GO:0016460">
    <property type="term" value="C:myosin II complex"/>
    <property type="evidence" value="ECO:0007669"/>
    <property type="project" value="TreeGrafter"/>
</dbReference>
<gene>
    <name evidence="5" type="ORF">TCAL_01741</name>
</gene>
<dbReference type="InterPro" id="IPR002048">
    <property type="entry name" value="EF_hand_dom"/>
</dbReference>
<dbReference type="OrthoDB" id="26525at2759"/>
<evidence type="ECO:0000256" key="3">
    <source>
        <dbReference type="ARBA" id="ARBA00037722"/>
    </source>
</evidence>
<comment type="function">
    <text evidence="3">Troponin is the central regulatory protein of striated muscle contraction. Tn consists of three components: Tn-I which is the inhibitor of actomyosin ATPase, Tn-T which contains the binding site for tropomyosin and Tn-C. The binding of calcium to Tn-C abolishes the inhibitory action of Tn on actin filaments.</text>
</comment>
<feature type="domain" description="EF-hand" evidence="4">
    <location>
        <begin position="135"/>
        <end position="166"/>
    </location>
</feature>
<dbReference type="Gene3D" id="1.10.238.10">
    <property type="entry name" value="EF-hand"/>
    <property type="match status" value="2"/>
</dbReference>
<accession>A0A553PM71</accession>
<dbReference type="Pfam" id="PF13499">
    <property type="entry name" value="EF-hand_7"/>
    <property type="match status" value="1"/>
</dbReference>
<dbReference type="EMBL" id="VCGU01000003">
    <property type="protein sequence ID" value="TRY78775.1"/>
    <property type="molecule type" value="Genomic_DNA"/>
</dbReference>
<evidence type="ECO:0000256" key="2">
    <source>
        <dbReference type="ARBA" id="ARBA00022837"/>
    </source>
</evidence>
<evidence type="ECO:0000259" key="4">
    <source>
        <dbReference type="PROSITE" id="PS50222"/>
    </source>
</evidence>
<comment type="caution">
    <text evidence="5">The sequence shown here is derived from an EMBL/GenBank/DDBJ whole genome shotgun (WGS) entry which is preliminary data.</text>
</comment>
<dbReference type="PROSITE" id="PS00018">
    <property type="entry name" value="EF_HAND_1"/>
    <property type="match status" value="1"/>
</dbReference>
<feature type="domain" description="EF-hand" evidence="4">
    <location>
        <begin position="99"/>
        <end position="134"/>
    </location>
</feature>
<dbReference type="FunFam" id="1.10.238.10:FF:000001">
    <property type="entry name" value="Calmodulin 1"/>
    <property type="match status" value="1"/>
</dbReference>
<feature type="domain" description="EF-hand" evidence="4">
    <location>
        <begin position="21"/>
        <end position="56"/>
    </location>
</feature>
<dbReference type="SMART" id="SM00054">
    <property type="entry name" value="EFh"/>
    <property type="match status" value="3"/>
</dbReference>
<dbReference type="InterPro" id="IPR050230">
    <property type="entry name" value="CALM/Myosin/TropC-like"/>
</dbReference>
<dbReference type="InterPro" id="IPR011992">
    <property type="entry name" value="EF-hand-dom_pair"/>
</dbReference>
<sequence length="166" mass="18581">MVTLTDEVVASISEVTGLALEQIEALKKAFEGFDKEQSGIISGTAMQMIFKMMGVNVQKNQLDEALGEIGTSSDEGGKFDFQNFCIVASKFLIEEDEEQMREELKEAFRIYDKEGNGYITTDVLKEILHEIDPELTHDDLDGIVEEVDEDGSGTLDFDEFQEMMMG</sequence>
<name>A0A553PM71_TIGCA</name>
<dbReference type="Proteomes" id="UP000318571">
    <property type="component" value="Chromosome 11"/>
</dbReference>
<dbReference type="PROSITE" id="PS50222">
    <property type="entry name" value="EF_HAND_2"/>
    <property type="match status" value="3"/>
</dbReference>
<dbReference type="STRING" id="6832.A0A553PM71"/>
<dbReference type="InterPro" id="IPR018247">
    <property type="entry name" value="EF_Hand_1_Ca_BS"/>
</dbReference>
<dbReference type="GO" id="GO:0005509">
    <property type="term" value="F:calcium ion binding"/>
    <property type="evidence" value="ECO:0007669"/>
    <property type="project" value="InterPro"/>
</dbReference>
<dbReference type="OMA" id="FCIVASK"/>